<evidence type="ECO:0000313" key="3">
    <source>
        <dbReference type="EMBL" id="ALC81443.1"/>
    </source>
</evidence>
<proteinExistence type="predicted"/>
<evidence type="ECO:0000259" key="2">
    <source>
        <dbReference type="Pfam" id="PF02517"/>
    </source>
</evidence>
<keyword evidence="4" id="KW-1185">Reference proteome</keyword>
<dbReference type="GO" id="GO:0004175">
    <property type="term" value="F:endopeptidase activity"/>
    <property type="evidence" value="ECO:0007669"/>
    <property type="project" value="UniProtKB-ARBA"/>
</dbReference>
<dbReference type="GO" id="GO:0080120">
    <property type="term" value="P:CAAX-box protein maturation"/>
    <property type="evidence" value="ECO:0007669"/>
    <property type="project" value="UniProtKB-ARBA"/>
</dbReference>
<dbReference type="Proteomes" id="UP000067625">
    <property type="component" value="Chromosome"/>
</dbReference>
<keyword evidence="3" id="KW-0378">Hydrolase</keyword>
<dbReference type="EMBL" id="CP012600">
    <property type="protein sequence ID" value="ALC81443.1"/>
    <property type="molecule type" value="Genomic_DNA"/>
</dbReference>
<feature type="transmembrane region" description="Helical" evidence="1">
    <location>
        <begin position="123"/>
        <end position="139"/>
    </location>
</feature>
<name>A0A0M4FTF5_9BACI</name>
<keyword evidence="1" id="KW-0472">Membrane</keyword>
<organism evidence="3 4">
    <name type="scientific">Bacillus gobiensis</name>
    <dbReference type="NCBI Taxonomy" id="1441095"/>
    <lineage>
        <taxon>Bacteria</taxon>
        <taxon>Bacillati</taxon>
        <taxon>Bacillota</taxon>
        <taxon>Bacilli</taxon>
        <taxon>Bacillales</taxon>
        <taxon>Bacillaceae</taxon>
        <taxon>Bacillus</taxon>
    </lineage>
</organism>
<accession>A0A0M4FTF5</accession>
<reference evidence="4" key="1">
    <citation type="submission" date="2015-08" db="EMBL/GenBank/DDBJ databases">
        <title>Genome sequencing project for genomic taxonomy and phylogenomics of Bacillus-like bacteria.</title>
        <authorList>
            <person name="Liu B."/>
            <person name="Wang J."/>
            <person name="Zhu Y."/>
            <person name="Liu G."/>
            <person name="Chen Q."/>
            <person name="Chen Z."/>
            <person name="Lan J."/>
            <person name="Che J."/>
            <person name="Ge C."/>
            <person name="Shi H."/>
            <person name="Pan Z."/>
            <person name="Liu X."/>
        </authorList>
    </citation>
    <scope>NUCLEOTIDE SEQUENCE [LARGE SCALE GENOMIC DNA]</scope>
    <source>
        <strain evidence="4">FJAT-4402</strain>
    </source>
</reference>
<evidence type="ECO:0000256" key="1">
    <source>
        <dbReference type="SAM" id="Phobius"/>
    </source>
</evidence>
<feature type="transmembrane region" description="Helical" evidence="1">
    <location>
        <begin position="99"/>
        <end position="117"/>
    </location>
</feature>
<keyword evidence="1" id="KW-0812">Transmembrane</keyword>
<evidence type="ECO:0000313" key="4">
    <source>
        <dbReference type="Proteomes" id="UP000067625"/>
    </source>
</evidence>
<gene>
    <name evidence="3" type="ORF">AM592_07410</name>
</gene>
<reference evidence="3 4" key="2">
    <citation type="journal article" date="2016" name="Int. J. Syst. Evol. Microbiol.">
        <title>Bacillus gobiensis sp. nov., isolated from a soil sample.</title>
        <authorList>
            <person name="Liu B."/>
            <person name="Liu G.H."/>
            <person name="Cetin S."/>
            <person name="Schumann P."/>
            <person name="Pan Z.Z."/>
            <person name="Chen Q.Q."/>
        </authorList>
    </citation>
    <scope>NUCLEOTIDE SEQUENCE [LARGE SCALE GENOMIC DNA]</scope>
    <source>
        <strain evidence="3 4">FJAT-4402</strain>
    </source>
</reference>
<feature type="transmembrane region" description="Helical" evidence="1">
    <location>
        <begin position="21"/>
        <end position="40"/>
    </location>
</feature>
<feature type="transmembrane region" description="Helical" evidence="1">
    <location>
        <begin position="60"/>
        <end position="79"/>
    </location>
</feature>
<feature type="domain" description="CAAX prenyl protease 2/Lysostaphin resistance protein A-like" evidence="2">
    <location>
        <begin position="99"/>
        <end position="181"/>
    </location>
</feature>
<keyword evidence="3" id="KW-0645">Protease</keyword>
<feature type="transmembrane region" description="Helical" evidence="1">
    <location>
        <begin position="146"/>
        <end position="162"/>
    </location>
</feature>
<protein>
    <submittedName>
        <fullName evidence="3">CAAX protease</fullName>
    </submittedName>
</protein>
<keyword evidence="1" id="KW-1133">Transmembrane helix</keyword>
<dbReference type="Pfam" id="PF02517">
    <property type="entry name" value="Rce1-like"/>
    <property type="match status" value="1"/>
</dbReference>
<dbReference type="PATRIC" id="fig|1441095.3.peg.1634"/>
<dbReference type="RefSeq" id="WP_053603201.1">
    <property type="nucleotide sequence ID" value="NZ_CP012600.1"/>
</dbReference>
<dbReference type="STRING" id="1441095.AM592_07410"/>
<dbReference type="GO" id="GO:0006508">
    <property type="term" value="P:proteolysis"/>
    <property type="evidence" value="ECO:0007669"/>
    <property type="project" value="UniProtKB-KW"/>
</dbReference>
<dbReference type="AlphaFoldDB" id="A0A0M4FTF5"/>
<dbReference type="InterPro" id="IPR003675">
    <property type="entry name" value="Rce1/LyrA-like_dom"/>
</dbReference>
<dbReference type="OrthoDB" id="1523022at2"/>
<feature type="transmembrane region" description="Helical" evidence="1">
    <location>
        <begin position="168"/>
        <end position="186"/>
    </location>
</feature>
<sequence>MLNKQKELVTRLSDKELLRQLYLTQLIMLVIASSLGFFLFPDLHSFLALWSLSDMRIVTYGAATAVLVICIDFAAMRIFPEHMLDDGGINQRVFAKRSVPHLLLLTLTISFTEEILFRGIIQTNFGLWASSILFAILHFRYLEKAVLFIMVVGVSFLLGLVYQWTDNLFAPVAAHFMIDFVLALYIRFQYVRRDLYDNHVKSGEKKTE</sequence>